<evidence type="ECO:0000313" key="2">
    <source>
        <dbReference type="Proteomes" id="UP000821845"/>
    </source>
</evidence>
<gene>
    <name evidence="1" type="ORF">HPB50_022064</name>
</gene>
<accession>A0ACB7SD65</accession>
<keyword evidence="2" id="KW-1185">Reference proteome</keyword>
<sequence>MLASTRGRRGKRKVVFKMSRKHHSPHGVPTTNSERTVTPGKSLVVGLGVTTVVSLNCFLCVMVARKAFLLPSFDVQEDGDRPVQNPDSTRTSDETHGRTAPVFHAAAEHRTSTAAGGRGTRETAAGLCSSAAVCERLDAYLGDALDRDRDPCDDFYGYVCSRRRGRVEAPLPVQSQGSGGLLYDVQKALSHYVASHEQAYHDFPGVFLNKAAYFLPNCTSAYSRNRLGWEPWQDVLKMVDLQGWPHQRGLPLTGSRVSDTAANVDALLGVFPFVQVRVKSEYQRCCAIQLDVPSTVFKRHALWHARDLATNYTDTVFGALTLLGYVAGSEELARDVAVLETRLENALDLRGGPPFGGSRAPEALPASRRNWHWRSYLETLLAGTTIDKRNTNIFDIAASFAYIKGLLVIVPCCSTASIFVGATPMELRRMLTPLWSGPDGGRYRPAVGSVEVWANEYLQDLAEIMENSSRTSLFNYLGYRLMVHLSPLLPDDAAFLVPLSHEHAVRGGSDRLQACGRLLERLFPFGTRIFLRMVLGAGKPAHRAGQTESFMEEAFNETRRLLAERVMFAHWFNPVERVIAREKLADTQFAFMGAVRDLNVPTAYYDPNGPYFDGARLVRSYVEMQAHTRRIYYRPMTVGRQDWDFDNRYHVSSLRPGYEFVHGRNLLFVPYGVLGLARGASRELDAAFEPAVAPFLFRGLIEAVDERGAWVDHRRRTRNWWSRAAYKVFGAVKDCLFGEYKAAMQAILGKASMRDVDVVRDMSALVAESLLLEPLYARYLSRLAMDAKAARERRSPVAGHTFEQLFYVLYATAQCEPRPGVEQRRVSFGEAPARARVNVALRNHPPFAAAFGCQRGHDMRPKRTCPNWQRGK</sequence>
<reference evidence="1" key="1">
    <citation type="submission" date="2020-05" db="EMBL/GenBank/DDBJ databases">
        <title>Large-scale comparative analyses of tick genomes elucidate their genetic diversity and vector capacities.</title>
        <authorList>
            <person name="Jia N."/>
            <person name="Wang J."/>
            <person name="Shi W."/>
            <person name="Du L."/>
            <person name="Sun Y."/>
            <person name="Zhan W."/>
            <person name="Jiang J."/>
            <person name="Wang Q."/>
            <person name="Zhang B."/>
            <person name="Ji P."/>
            <person name="Sakyi L.B."/>
            <person name="Cui X."/>
            <person name="Yuan T."/>
            <person name="Jiang B."/>
            <person name="Yang W."/>
            <person name="Lam T.T.-Y."/>
            <person name="Chang Q."/>
            <person name="Ding S."/>
            <person name="Wang X."/>
            <person name="Zhu J."/>
            <person name="Ruan X."/>
            <person name="Zhao L."/>
            <person name="Wei J."/>
            <person name="Que T."/>
            <person name="Du C."/>
            <person name="Cheng J."/>
            <person name="Dai P."/>
            <person name="Han X."/>
            <person name="Huang E."/>
            <person name="Gao Y."/>
            <person name="Liu J."/>
            <person name="Shao H."/>
            <person name="Ye R."/>
            <person name="Li L."/>
            <person name="Wei W."/>
            <person name="Wang X."/>
            <person name="Wang C."/>
            <person name="Yang T."/>
            <person name="Huo Q."/>
            <person name="Li W."/>
            <person name="Guo W."/>
            <person name="Chen H."/>
            <person name="Zhou L."/>
            <person name="Ni X."/>
            <person name="Tian J."/>
            <person name="Zhou Y."/>
            <person name="Sheng Y."/>
            <person name="Liu T."/>
            <person name="Pan Y."/>
            <person name="Xia L."/>
            <person name="Li J."/>
            <person name="Zhao F."/>
            <person name="Cao W."/>
        </authorList>
    </citation>
    <scope>NUCLEOTIDE SEQUENCE</scope>
    <source>
        <strain evidence="1">Hyas-2018</strain>
    </source>
</reference>
<organism evidence="1 2">
    <name type="scientific">Hyalomma asiaticum</name>
    <name type="common">Tick</name>
    <dbReference type="NCBI Taxonomy" id="266040"/>
    <lineage>
        <taxon>Eukaryota</taxon>
        <taxon>Metazoa</taxon>
        <taxon>Ecdysozoa</taxon>
        <taxon>Arthropoda</taxon>
        <taxon>Chelicerata</taxon>
        <taxon>Arachnida</taxon>
        <taxon>Acari</taxon>
        <taxon>Parasitiformes</taxon>
        <taxon>Ixodida</taxon>
        <taxon>Ixodoidea</taxon>
        <taxon>Ixodidae</taxon>
        <taxon>Hyalomminae</taxon>
        <taxon>Hyalomma</taxon>
    </lineage>
</organism>
<dbReference type="Proteomes" id="UP000821845">
    <property type="component" value="Chromosome 5"/>
</dbReference>
<evidence type="ECO:0000313" key="1">
    <source>
        <dbReference type="EMBL" id="KAH6931087.1"/>
    </source>
</evidence>
<proteinExistence type="predicted"/>
<protein>
    <submittedName>
        <fullName evidence="1">Uncharacterized protein</fullName>
    </submittedName>
</protein>
<name>A0ACB7SD65_HYAAI</name>
<dbReference type="EMBL" id="CM023485">
    <property type="protein sequence ID" value="KAH6931087.1"/>
    <property type="molecule type" value="Genomic_DNA"/>
</dbReference>
<comment type="caution">
    <text evidence="1">The sequence shown here is derived from an EMBL/GenBank/DDBJ whole genome shotgun (WGS) entry which is preliminary data.</text>
</comment>